<evidence type="ECO:0008006" key="4">
    <source>
        <dbReference type="Google" id="ProtNLM"/>
    </source>
</evidence>
<evidence type="ECO:0000313" key="3">
    <source>
        <dbReference type="Proteomes" id="UP000756346"/>
    </source>
</evidence>
<organism evidence="2 3">
    <name type="scientific">Microdochium trichocladiopsis</name>
    <dbReference type="NCBI Taxonomy" id="1682393"/>
    <lineage>
        <taxon>Eukaryota</taxon>
        <taxon>Fungi</taxon>
        <taxon>Dikarya</taxon>
        <taxon>Ascomycota</taxon>
        <taxon>Pezizomycotina</taxon>
        <taxon>Sordariomycetes</taxon>
        <taxon>Xylariomycetidae</taxon>
        <taxon>Xylariales</taxon>
        <taxon>Microdochiaceae</taxon>
        <taxon>Microdochium</taxon>
    </lineage>
</organism>
<dbReference type="RefSeq" id="XP_046008462.1">
    <property type="nucleotide sequence ID" value="XM_046155081.1"/>
</dbReference>
<gene>
    <name evidence="2" type="ORF">B0I36DRAFT_332216</name>
</gene>
<keyword evidence="1" id="KW-0732">Signal</keyword>
<evidence type="ECO:0000256" key="1">
    <source>
        <dbReference type="SAM" id="SignalP"/>
    </source>
</evidence>
<dbReference type="Proteomes" id="UP000756346">
    <property type="component" value="Unassembled WGS sequence"/>
</dbReference>
<comment type="caution">
    <text evidence="2">The sequence shown here is derived from an EMBL/GenBank/DDBJ whole genome shotgun (WGS) entry which is preliminary data.</text>
</comment>
<dbReference type="GeneID" id="70184627"/>
<feature type="signal peptide" evidence="1">
    <location>
        <begin position="1"/>
        <end position="24"/>
    </location>
</feature>
<evidence type="ECO:0000313" key="2">
    <source>
        <dbReference type="EMBL" id="KAH7024914.1"/>
    </source>
</evidence>
<proteinExistence type="predicted"/>
<name>A0A9P8XX78_9PEZI</name>
<accession>A0A9P8XX78</accession>
<sequence>MLLSLLVLSMASLPFMLFLHSAKMLQPSVENCKQVINPSHASAPTLILHISLCMPSSTQISVIHTTGHSSTYFLIQPLQGTWPETDQL</sequence>
<protein>
    <recommendedName>
        <fullName evidence="4">Secreted protein</fullName>
    </recommendedName>
</protein>
<reference evidence="2" key="1">
    <citation type="journal article" date="2021" name="Nat. Commun.">
        <title>Genetic determinants of endophytism in the Arabidopsis root mycobiome.</title>
        <authorList>
            <person name="Mesny F."/>
            <person name="Miyauchi S."/>
            <person name="Thiergart T."/>
            <person name="Pickel B."/>
            <person name="Atanasova L."/>
            <person name="Karlsson M."/>
            <person name="Huettel B."/>
            <person name="Barry K.W."/>
            <person name="Haridas S."/>
            <person name="Chen C."/>
            <person name="Bauer D."/>
            <person name="Andreopoulos W."/>
            <person name="Pangilinan J."/>
            <person name="LaButti K."/>
            <person name="Riley R."/>
            <person name="Lipzen A."/>
            <person name="Clum A."/>
            <person name="Drula E."/>
            <person name="Henrissat B."/>
            <person name="Kohler A."/>
            <person name="Grigoriev I.V."/>
            <person name="Martin F.M."/>
            <person name="Hacquard S."/>
        </authorList>
    </citation>
    <scope>NUCLEOTIDE SEQUENCE</scope>
    <source>
        <strain evidence="2">MPI-CAGE-CH-0230</strain>
    </source>
</reference>
<keyword evidence="3" id="KW-1185">Reference proteome</keyword>
<feature type="chain" id="PRO_5040399080" description="Secreted protein" evidence="1">
    <location>
        <begin position="25"/>
        <end position="88"/>
    </location>
</feature>
<dbReference type="EMBL" id="JAGTJQ010000009">
    <property type="protein sequence ID" value="KAH7024914.1"/>
    <property type="molecule type" value="Genomic_DNA"/>
</dbReference>
<dbReference type="AlphaFoldDB" id="A0A9P8XX78"/>